<evidence type="ECO:0000313" key="10">
    <source>
        <dbReference type="EMBL" id="CAB4940171.1"/>
    </source>
</evidence>
<feature type="domain" description="DUF2510" evidence="8">
    <location>
        <begin position="5"/>
        <end position="38"/>
    </location>
</feature>
<evidence type="ECO:0000313" key="9">
    <source>
        <dbReference type="EMBL" id="CAB4845988.1"/>
    </source>
</evidence>
<evidence type="ECO:0000256" key="2">
    <source>
        <dbReference type="ARBA" id="ARBA00022475"/>
    </source>
</evidence>
<evidence type="ECO:0000256" key="1">
    <source>
        <dbReference type="ARBA" id="ARBA00004651"/>
    </source>
</evidence>
<organism evidence="9">
    <name type="scientific">freshwater metagenome</name>
    <dbReference type="NCBI Taxonomy" id="449393"/>
    <lineage>
        <taxon>unclassified sequences</taxon>
        <taxon>metagenomes</taxon>
        <taxon>ecological metagenomes</taxon>
    </lineage>
</organism>
<dbReference type="EMBL" id="CAFBND010000032">
    <property type="protein sequence ID" value="CAB4940171.1"/>
    <property type="molecule type" value="Genomic_DNA"/>
</dbReference>
<gene>
    <name evidence="9" type="ORF">UFOPK3268_00051</name>
    <name evidence="10" type="ORF">UFOPK3752_01013</name>
</gene>
<keyword evidence="2" id="KW-1003">Cell membrane</keyword>
<protein>
    <submittedName>
        <fullName evidence="9">Unannotated protein</fullName>
    </submittedName>
</protein>
<dbReference type="EMBL" id="CAFBIZ010000003">
    <property type="protein sequence ID" value="CAB4845988.1"/>
    <property type="molecule type" value="Genomic_DNA"/>
</dbReference>
<evidence type="ECO:0000256" key="4">
    <source>
        <dbReference type="ARBA" id="ARBA00022989"/>
    </source>
</evidence>
<reference evidence="9" key="1">
    <citation type="submission" date="2020-05" db="EMBL/GenBank/DDBJ databases">
        <authorList>
            <person name="Chiriac C."/>
            <person name="Salcher M."/>
            <person name="Ghai R."/>
            <person name="Kavagutti S V."/>
        </authorList>
    </citation>
    <scope>NUCLEOTIDE SEQUENCE</scope>
</reference>
<evidence type="ECO:0000256" key="3">
    <source>
        <dbReference type="ARBA" id="ARBA00022692"/>
    </source>
</evidence>
<evidence type="ECO:0000259" key="8">
    <source>
        <dbReference type="Pfam" id="PF10708"/>
    </source>
</evidence>
<feature type="region of interest" description="Disordered" evidence="6">
    <location>
        <begin position="32"/>
        <end position="61"/>
    </location>
</feature>
<evidence type="ECO:0000256" key="6">
    <source>
        <dbReference type="SAM" id="MobiDB-lite"/>
    </source>
</evidence>
<evidence type="ECO:0000256" key="5">
    <source>
        <dbReference type="ARBA" id="ARBA00023136"/>
    </source>
</evidence>
<dbReference type="GO" id="GO:0005886">
    <property type="term" value="C:plasma membrane"/>
    <property type="evidence" value="ECO:0007669"/>
    <property type="project" value="UniProtKB-SubCell"/>
</dbReference>
<dbReference type="InterPro" id="IPR051791">
    <property type="entry name" value="Pra-immunoreactive"/>
</dbReference>
<feature type="domain" description="RDD" evidence="7">
    <location>
        <begin position="79"/>
        <end position="231"/>
    </location>
</feature>
<accession>A0A6J7BPA7</accession>
<dbReference type="Pfam" id="PF10708">
    <property type="entry name" value="DUF2510"/>
    <property type="match status" value="1"/>
</dbReference>
<evidence type="ECO:0000259" key="7">
    <source>
        <dbReference type="Pfam" id="PF06271"/>
    </source>
</evidence>
<comment type="subcellular location">
    <subcellularLocation>
        <location evidence="1">Cell membrane</location>
        <topology evidence="1">Multi-pass membrane protein</topology>
    </subcellularLocation>
</comment>
<keyword evidence="5" id="KW-0472">Membrane</keyword>
<dbReference type="Pfam" id="PF06271">
    <property type="entry name" value="RDD"/>
    <property type="match status" value="1"/>
</dbReference>
<dbReference type="AlphaFoldDB" id="A0A6J7BPA7"/>
<keyword evidence="3" id="KW-0812">Transmembrane</keyword>
<dbReference type="InterPro" id="IPR010432">
    <property type="entry name" value="RDD"/>
</dbReference>
<dbReference type="PANTHER" id="PTHR36115:SF4">
    <property type="entry name" value="MEMBRANE PROTEIN"/>
    <property type="match status" value="1"/>
</dbReference>
<dbReference type="PANTHER" id="PTHR36115">
    <property type="entry name" value="PROLINE-RICH ANTIGEN HOMOLOG-RELATED"/>
    <property type="match status" value="1"/>
</dbReference>
<proteinExistence type="predicted"/>
<name>A0A6J7BPA7_9ZZZZ</name>
<feature type="compositionally biased region" description="Pro residues" evidence="6">
    <location>
        <begin position="44"/>
        <end position="54"/>
    </location>
</feature>
<keyword evidence="4" id="KW-1133">Transmembrane helix</keyword>
<dbReference type="InterPro" id="IPR018929">
    <property type="entry name" value="DUF2510"/>
</dbReference>
<sequence length="240" mass="26157">MSMEPGWYPDPFSNGGYIRWWDGQRWGASTSLETAAPASDQPGTPLPMPPPPPAGRGGFGAPAYPGSAEADVAANVPLAMWGSRAWARILDSLIEAILTAPFYLWLVWPPLQRLLDAVPADGSAPSEQAMASFQADVVGVSLTLSIVSAVVSFLYEVPQNVIWGRTLGKRATGIRIRPKAQDIALTWVQATIRWATSTIGSLVGYGVFTLLDYLWPLWDKPWRQALHDKTARTVVVSTRR</sequence>